<proteinExistence type="predicted"/>
<keyword evidence="1" id="KW-1133">Transmembrane helix</keyword>
<protein>
    <submittedName>
        <fullName evidence="2">NADH dehydrogenase subunit 6</fullName>
    </submittedName>
</protein>
<reference evidence="2" key="1">
    <citation type="journal article" date="2020" name="Mitochondrial DNA Part B Resour">
        <title>Complete mitochondrial genome of the marine monogonont rotifer Proales similis (Rotifera, Proalidae).</title>
        <authorList>
            <person name="Choi B.-S."/>
            <person name="Lee Y.H."/>
            <person name="Lee J.-S."/>
            <person name="Yamade T."/>
            <person name="Hagiwara A."/>
            <person name="Lee J.-S."/>
        </authorList>
    </citation>
    <scope>NUCLEOTIDE SEQUENCE</scope>
</reference>
<accession>A0A7D4X6E9</accession>
<name>A0A7D4X6E9_9BILA</name>
<feature type="transmembrane region" description="Helical" evidence="1">
    <location>
        <begin position="120"/>
        <end position="142"/>
    </location>
</feature>
<keyword evidence="2" id="KW-0496">Mitochondrion</keyword>
<keyword evidence="1" id="KW-0812">Transmembrane</keyword>
<organism evidence="2">
    <name type="scientific">Proales similis</name>
    <dbReference type="NCBI Taxonomy" id="360698"/>
    <lineage>
        <taxon>Eukaryota</taxon>
        <taxon>Metazoa</taxon>
        <taxon>Spiralia</taxon>
        <taxon>Gnathifera</taxon>
        <taxon>Rotifera</taxon>
        <taxon>Eurotatoria</taxon>
        <taxon>Monogononta</taxon>
        <taxon>Pseudotrocha</taxon>
        <taxon>Ploima</taxon>
        <taxon>Proalidae</taxon>
        <taxon>Proales</taxon>
    </lineage>
</organism>
<evidence type="ECO:0000313" key="2">
    <source>
        <dbReference type="EMBL" id="QKV49087.1"/>
    </source>
</evidence>
<feature type="transmembrane region" description="Helical" evidence="1">
    <location>
        <begin position="7"/>
        <end position="31"/>
    </location>
</feature>
<gene>
    <name evidence="2" type="primary">ND6</name>
</gene>
<sequence length="151" mass="17012">MMVFFSFLVVSMMFVFPNSLYFTFSILYVVISSLYFLVSSHHLTTLTMIMLCIVYVGAMMILIGYICAICPNLNLSSSFGVSPLMFFSLLVSYLSSPLTFSPFSSFGSILDYMYSGDGLSLFFLMVFMLFITLLMVTSQYLVPKGPFRSTV</sequence>
<feature type="transmembrane region" description="Helical" evidence="1">
    <location>
        <begin position="79"/>
        <end position="100"/>
    </location>
</feature>
<evidence type="ECO:0000256" key="1">
    <source>
        <dbReference type="SAM" id="Phobius"/>
    </source>
</evidence>
<keyword evidence="1" id="KW-0472">Membrane</keyword>
<feature type="transmembrane region" description="Helical" evidence="1">
    <location>
        <begin position="43"/>
        <end position="67"/>
    </location>
</feature>
<dbReference type="EMBL" id="MN970216">
    <property type="protein sequence ID" value="QKV49087.1"/>
    <property type="molecule type" value="Genomic_DNA"/>
</dbReference>
<dbReference type="AlphaFoldDB" id="A0A7D4X6E9"/>
<geneLocation type="mitochondrion" evidence="2"/>